<gene>
    <name evidence="2" type="ORF">ACFOEB_03325</name>
</gene>
<evidence type="ECO:0000313" key="2">
    <source>
        <dbReference type="EMBL" id="MFC3154220.1"/>
    </source>
</evidence>
<name>A0ABV7HQ40_9GAMM</name>
<dbReference type="EMBL" id="JBHRTL010000004">
    <property type="protein sequence ID" value="MFC3154220.1"/>
    <property type="molecule type" value="Genomic_DNA"/>
</dbReference>
<reference evidence="3" key="1">
    <citation type="journal article" date="2019" name="Int. J. Syst. Evol. Microbiol.">
        <title>The Global Catalogue of Microorganisms (GCM) 10K type strain sequencing project: providing services to taxonomists for standard genome sequencing and annotation.</title>
        <authorList>
            <consortium name="The Broad Institute Genomics Platform"/>
            <consortium name="The Broad Institute Genome Sequencing Center for Infectious Disease"/>
            <person name="Wu L."/>
            <person name="Ma J."/>
        </authorList>
    </citation>
    <scope>NUCLEOTIDE SEQUENCE [LARGE SCALE GENOMIC DNA]</scope>
    <source>
        <strain evidence="3">KCTC 52141</strain>
    </source>
</reference>
<accession>A0ABV7HQ40</accession>
<dbReference type="Gene3D" id="2.120.10.30">
    <property type="entry name" value="TolB, C-terminal domain"/>
    <property type="match status" value="1"/>
</dbReference>
<comment type="caution">
    <text evidence="2">The sequence shown here is derived from an EMBL/GenBank/DDBJ whole genome shotgun (WGS) entry which is preliminary data.</text>
</comment>
<protein>
    <recommendedName>
        <fullName evidence="1">Hydrazine synthase alpha subunit middle domain-containing protein</fullName>
    </recommendedName>
</protein>
<sequence>MTTHAVIPQPILPSDTGWRVFARRLLSGALFASVLVGCGGGGGGGISGSGQPPDPVVKDIPIAYIERPLPRDDDGELLPLTPAGRDDFNPGARLFIKARATDDALAINVTDQAFAEGADYDVKDLTSHPDGSRLLFAMRAPEIEDAPDEDQPTWNIWEYDLSNRQLQRVISSDIVAEVADDISPRYIPGGRIVFASSRQVRSRALLLDANKPQYAAESESGDGPAFVLHSMTVAGDDIRQLSFNQGHDWAPLLRDDGRLLYTRADSYRNNRVSYYTSNPNGTDVRPHYGYHTRLAEDTPWLFNPELMADGRLVGIYKPRDELPGGDIVAIDTSEYVEDDQTVLGTEGDALDKLTVLPVTLDGSISRHGYFSALAPLFDDTNRLLVSWSQCRLEALNQDTGDSRYVPCTEANLAAEYEAAPPVYGLFLYNVDDNSQQPVVVPAEDVIYTDLVVMGPRPAAAPVDGAINESLASEGLGILDIRSVYDLDGVDTSGAGIETLRDPAQTIAAERSARFLRLLGAVSQPPRDIKQVPGSAFGVSRAQGMKEIIGYVPVAPDGSVRAAVPADTAFTIAVLDANGMRISPRHQNWLQVRPGETFQCNGCHQRDSQVPHGRLDAGPMALNTGAETSGLPFANTEPRYVAEMGETMAEVYARIAGAPRPQVDLVYNDVWTDPGVRAKDPSFDFLYSELAEGPDPARVPTSAACQQQWSAACRVTINYPAHIQPLWQLPRVERDADNNVTADNTCTSCHSPADADGLVQIPAGQLDLSATETDADQMLSYQQLLRTRFELELVDGVLQERLIATGEFEADEDGELILDAEGNPIPIFERVPIGRIMSPGGAFASGRFFSRFTEFDPMEDTFDHRGLMNDAERKLLAEWLDIGAQYYNNPFDVPE</sequence>
<evidence type="ECO:0000259" key="1">
    <source>
        <dbReference type="Pfam" id="PF18582"/>
    </source>
</evidence>
<dbReference type="SUPFAM" id="SSF69304">
    <property type="entry name" value="Tricorn protease N-terminal domain"/>
    <property type="match status" value="1"/>
</dbReference>
<dbReference type="RefSeq" id="WP_382414363.1">
    <property type="nucleotide sequence ID" value="NZ_AP031500.1"/>
</dbReference>
<dbReference type="Proteomes" id="UP001595548">
    <property type="component" value="Unassembled WGS sequence"/>
</dbReference>
<evidence type="ECO:0000313" key="3">
    <source>
        <dbReference type="Proteomes" id="UP001595548"/>
    </source>
</evidence>
<keyword evidence="3" id="KW-1185">Reference proteome</keyword>
<dbReference type="InterPro" id="IPR011042">
    <property type="entry name" value="6-blade_b-propeller_TolB-like"/>
</dbReference>
<proteinExistence type="predicted"/>
<dbReference type="Pfam" id="PF18582">
    <property type="entry name" value="HZS_alpha"/>
    <property type="match status" value="1"/>
</dbReference>
<feature type="domain" description="Hydrazine synthase alpha subunit middle" evidence="1">
    <location>
        <begin position="541"/>
        <end position="604"/>
    </location>
</feature>
<dbReference type="InterPro" id="IPR040698">
    <property type="entry name" value="HZS_alpha_mid"/>
</dbReference>
<organism evidence="2 3">
    <name type="scientific">Gilvimarinus japonicus</name>
    <dbReference type="NCBI Taxonomy" id="1796469"/>
    <lineage>
        <taxon>Bacteria</taxon>
        <taxon>Pseudomonadati</taxon>
        <taxon>Pseudomonadota</taxon>
        <taxon>Gammaproteobacteria</taxon>
        <taxon>Cellvibrionales</taxon>
        <taxon>Cellvibrionaceae</taxon>
        <taxon>Gilvimarinus</taxon>
    </lineage>
</organism>